<dbReference type="AlphaFoldDB" id="A0A392S4A8"/>
<keyword evidence="2" id="KW-1185">Reference proteome</keyword>
<proteinExistence type="predicted"/>
<protein>
    <submittedName>
        <fullName evidence="1">Uncharacterized protein</fullName>
    </submittedName>
</protein>
<comment type="caution">
    <text evidence="1">The sequence shown here is derived from an EMBL/GenBank/DDBJ whole genome shotgun (WGS) entry which is preliminary data.</text>
</comment>
<name>A0A392S4A8_9FABA</name>
<evidence type="ECO:0000313" key="1">
    <source>
        <dbReference type="EMBL" id="MCI43509.1"/>
    </source>
</evidence>
<dbReference type="EMBL" id="LXQA010318386">
    <property type="protein sequence ID" value="MCI43509.1"/>
    <property type="molecule type" value="Genomic_DNA"/>
</dbReference>
<feature type="non-terminal residue" evidence="1">
    <location>
        <position position="1"/>
    </location>
</feature>
<accession>A0A392S4A8</accession>
<dbReference type="Proteomes" id="UP000265520">
    <property type="component" value="Unassembled WGS sequence"/>
</dbReference>
<evidence type="ECO:0000313" key="2">
    <source>
        <dbReference type="Proteomes" id="UP000265520"/>
    </source>
</evidence>
<reference evidence="1 2" key="1">
    <citation type="journal article" date="2018" name="Front. Plant Sci.">
        <title>Red Clover (Trifolium pratense) and Zigzag Clover (T. medium) - A Picture of Genomic Similarities and Differences.</title>
        <authorList>
            <person name="Dluhosova J."/>
            <person name="Istvanek J."/>
            <person name="Nedelnik J."/>
            <person name="Repkova J."/>
        </authorList>
    </citation>
    <scope>NUCLEOTIDE SEQUENCE [LARGE SCALE GENOMIC DNA]</scope>
    <source>
        <strain evidence="2">cv. 10/8</strain>
        <tissue evidence="1">Leaf</tissue>
    </source>
</reference>
<sequence length="62" mass="6841">VIEKEGNFCGTPDPCLTCSAKLPTVEVCLCKLKKSRKNYVASVLGAARRAEWREAQPAWLFG</sequence>
<organism evidence="1 2">
    <name type="scientific">Trifolium medium</name>
    <dbReference type="NCBI Taxonomy" id="97028"/>
    <lineage>
        <taxon>Eukaryota</taxon>
        <taxon>Viridiplantae</taxon>
        <taxon>Streptophyta</taxon>
        <taxon>Embryophyta</taxon>
        <taxon>Tracheophyta</taxon>
        <taxon>Spermatophyta</taxon>
        <taxon>Magnoliopsida</taxon>
        <taxon>eudicotyledons</taxon>
        <taxon>Gunneridae</taxon>
        <taxon>Pentapetalae</taxon>
        <taxon>rosids</taxon>
        <taxon>fabids</taxon>
        <taxon>Fabales</taxon>
        <taxon>Fabaceae</taxon>
        <taxon>Papilionoideae</taxon>
        <taxon>50 kb inversion clade</taxon>
        <taxon>NPAAA clade</taxon>
        <taxon>Hologalegina</taxon>
        <taxon>IRL clade</taxon>
        <taxon>Trifolieae</taxon>
        <taxon>Trifolium</taxon>
    </lineage>
</organism>